<dbReference type="Pfam" id="PF01871">
    <property type="entry name" value="AMMECR1"/>
    <property type="match status" value="1"/>
</dbReference>
<dbReference type="Gene3D" id="3.30.1490.150">
    <property type="entry name" value="Hypothetical protein ph0010, domain 2"/>
    <property type="match status" value="1"/>
</dbReference>
<protein>
    <recommendedName>
        <fullName evidence="1">Protein CUJ86_07020</fullName>
    </recommendedName>
</protein>
<dbReference type="PROSITE" id="PS51112">
    <property type="entry name" value="AMMECR1"/>
    <property type="match status" value="1"/>
</dbReference>
<dbReference type="NCBIfam" id="TIGR04335">
    <property type="entry name" value="AmmeMemoSam_A"/>
    <property type="match status" value="1"/>
</dbReference>
<dbReference type="InterPro" id="IPR027623">
    <property type="entry name" value="AmmeMemoSam_A"/>
</dbReference>
<name>A0A483CX86_9EURY</name>
<proteinExistence type="inferred from homology"/>
<dbReference type="EMBL" id="PGCL01000003">
    <property type="protein sequence ID" value="TAJ43813.1"/>
    <property type="molecule type" value="Genomic_DNA"/>
</dbReference>
<keyword evidence="4" id="KW-1185">Reference proteome</keyword>
<dbReference type="Proteomes" id="UP000292580">
    <property type="component" value="Unassembled WGS sequence"/>
</dbReference>
<dbReference type="InterPro" id="IPR002733">
    <property type="entry name" value="AMMECR1_domain"/>
</dbReference>
<dbReference type="SUPFAM" id="SSF143447">
    <property type="entry name" value="AMMECR1-like"/>
    <property type="match status" value="1"/>
</dbReference>
<dbReference type="InterPro" id="IPR023473">
    <property type="entry name" value="AMMECR1"/>
</dbReference>
<evidence type="ECO:0000256" key="1">
    <source>
        <dbReference type="HAMAP-Rule" id="MF_00645"/>
    </source>
</evidence>
<dbReference type="PANTHER" id="PTHR13016:SF0">
    <property type="entry name" value="AMME SYNDROME CANDIDATE GENE 1 PROTEIN"/>
    <property type="match status" value="1"/>
</dbReference>
<dbReference type="InterPro" id="IPR027485">
    <property type="entry name" value="AMMECR1_N"/>
</dbReference>
<dbReference type="InterPro" id="IPR036071">
    <property type="entry name" value="AMMECR1_dom_sf"/>
</dbReference>
<dbReference type="HAMAP" id="MF_00645">
    <property type="entry name" value="AMMECR1"/>
    <property type="match status" value="1"/>
</dbReference>
<evidence type="ECO:0000313" key="4">
    <source>
        <dbReference type="Proteomes" id="UP000292580"/>
    </source>
</evidence>
<dbReference type="NCBIfam" id="TIGR00296">
    <property type="entry name" value="TIGR00296 family protein"/>
    <property type="match status" value="1"/>
</dbReference>
<dbReference type="OrthoDB" id="25187at2157"/>
<evidence type="ECO:0000259" key="2">
    <source>
        <dbReference type="PROSITE" id="PS51112"/>
    </source>
</evidence>
<feature type="domain" description="AMMECR1" evidence="2">
    <location>
        <begin position="7"/>
        <end position="188"/>
    </location>
</feature>
<sequence>MFALTRDEGETAVRLARTALETELRGQTFTLPPLPPVFSEQRGVFVTITRDGDLRGCIGLPYPVMPLSEGIVHAALSAAREDPRFPPVRPAELPDIRIDLTVLSVPEPLECAPDRRADHVEVGRHGLILSGQGRSGLLLPQVATEYNWNAREFLDHTCLKAGLSPGCWTDPEVAVATFEGQIFSEEEA</sequence>
<reference evidence="3 4" key="1">
    <citation type="submission" date="2017-11" db="EMBL/GenBank/DDBJ databases">
        <title>Isolation and Characterization of Methanofollis Species from Methane Seep Offshore SW Taiwan.</title>
        <authorList>
            <person name="Teng N.-H."/>
            <person name="Lai M.-C."/>
            <person name="Chen S.-C."/>
        </authorList>
    </citation>
    <scope>NUCLEOTIDE SEQUENCE [LARGE SCALE GENOMIC DNA]</scope>
    <source>
        <strain evidence="3 4">FWC-SCC2</strain>
    </source>
</reference>
<gene>
    <name evidence="3" type="ORF">CUJ86_07020</name>
</gene>
<evidence type="ECO:0000313" key="3">
    <source>
        <dbReference type="EMBL" id="TAJ43813.1"/>
    </source>
</evidence>
<accession>A0A483CX86</accession>
<dbReference type="RefSeq" id="WP_130646867.1">
    <property type="nucleotide sequence ID" value="NZ_PGCL01000003.1"/>
</dbReference>
<dbReference type="InterPro" id="IPR023472">
    <property type="entry name" value="Uncharacterised_MJ0810"/>
</dbReference>
<dbReference type="AlphaFoldDB" id="A0A483CX86"/>
<comment type="caution">
    <text evidence="3">The sequence shown here is derived from an EMBL/GenBank/DDBJ whole genome shotgun (WGS) entry which is preliminary data.</text>
</comment>
<organism evidence="3 4">
    <name type="scientific">Methanofollis fontis</name>
    <dbReference type="NCBI Taxonomy" id="2052832"/>
    <lineage>
        <taxon>Archaea</taxon>
        <taxon>Methanobacteriati</taxon>
        <taxon>Methanobacteriota</taxon>
        <taxon>Stenosarchaea group</taxon>
        <taxon>Methanomicrobia</taxon>
        <taxon>Methanomicrobiales</taxon>
        <taxon>Methanomicrobiaceae</taxon>
        <taxon>Methanofollis</taxon>
    </lineage>
</organism>
<dbReference type="PANTHER" id="PTHR13016">
    <property type="entry name" value="AMMECR1 HOMOLOG"/>
    <property type="match status" value="1"/>
</dbReference>
<dbReference type="Gene3D" id="3.30.700.20">
    <property type="entry name" value="Hypothetical protein ph0010, domain 1"/>
    <property type="match status" value="1"/>
</dbReference>